<reference evidence="1 2" key="1">
    <citation type="submission" date="2012-08" db="EMBL/GenBank/DDBJ databases">
        <title>Oryza genome evolution.</title>
        <authorList>
            <person name="Wing R.A."/>
        </authorList>
    </citation>
    <scope>NUCLEOTIDE SEQUENCE</scope>
</reference>
<sequence length="212" mass="23589">MLPIELTATNSSTSIPDGSRVVLVLVNAVFDVVGQLVNLLHPALPYHASIIGMVIQFPGVLVAMENGDYFLKILLDEWPKLLLLLCTRPSMESTAASAFLKALKKRLFMELENNTEPCPGKPLAAARPPHDSHRHGRPALNFRNKQHLCPHGQTAVAWQHTEEMLDLARDIEDCLTCKHNLTSARASLVRRVMHKLKKVKSCSSFADEIQKL</sequence>
<name>A0A0D9XVE2_9ORYZ</name>
<organism evidence="1 2">
    <name type="scientific">Leersia perrieri</name>
    <dbReference type="NCBI Taxonomy" id="77586"/>
    <lineage>
        <taxon>Eukaryota</taxon>
        <taxon>Viridiplantae</taxon>
        <taxon>Streptophyta</taxon>
        <taxon>Embryophyta</taxon>
        <taxon>Tracheophyta</taxon>
        <taxon>Spermatophyta</taxon>
        <taxon>Magnoliopsida</taxon>
        <taxon>Liliopsida</taxon>
        <taxon>Poales</taxon>
        <taxon>Poaceae</taxon>
        <taxon>BOP clade</taxon>
        <taxon>Oryzoideae</taxon>
        <taxon>Oryzeae</taxon>
        <taxon>Oryzinae</taxon>
        <taxon>Leersia</taxon>
    </lineage>
</organism>
<reference evidence="1" key="3">
    <citation type="submission" date="2015-04" db="UniProtKB">
        <authorList>
            <consortium name="EnsemblPlants"/>
        </authorList>
    </citation>
    <scope>IDENTIFICATION</scope>
</reference>
<dbReference type="Proteomes" id="UP000032180">
    <property type="component" value="Chromosome 11"/>
</dbReference>
<evidence type="ECO:0000313" key="1">
    <source>
        <dbReference type="EnsemblPlants" id="LPERR11G19470.2"/>
    </source>
</evidence>
<dbReference type="HOGENOM" id="CLU_1301291_0_0_1"/>
<accession>A0A0D9XVE2</accession>
<keyword evidence="2" id="KW-1185">Reference proteome</keyword>
<dbReference type="EnsemblPlants" id="LPERR11G19470.2">
    <property type="protein sequence ID" value="LPERR11G19470.2"/>
    <property type="gene ID" value="LPERR11G19470"/>
</dbReference>
<dbReference type="AlphaFoldDB" id="A0A0D9XVE2"/>
<dbReference type="Gramene" id="LPERR11G19470.2">
    <property type="protein sequence ID" value="LPERR11G19470.2"/>
    <property type="gene ID" value="LPERR11G19470"/>
</dbReference>
<evidence type="ECO:0000313" key="2">
    <source>
        <dbReference type="Proteomes" id="UP000032180"/>
    </source>
</evidence>
<reference evidence="2" key="2">
    <citation type="submission" date="2013-12" db="EMBL/GenBank/DDBJ databases">
        <authorList>
            <person name="Yu Y."/>
            <person name="Lee S."/>
            <person name="de Baynast K."/>
            <person name="Wissotski M."/>
            <person name="Liu L."/>
            <person name="Talag J."/>
            <person name="Goicoechea J."/>
            <person name="Angelova A."/>
            <person name="Jetty R."/>
            <person name="Kudrna D."/>
            <person name="Golser W."/>
            <person name="Rivera L."/>
            <person name="Zhang J."/>
            <person name="Wing R."/>
        </authorList>
    </citation>
    <scope>NUCLEOTIDE SEQUENCE</scope>
</reference>
<protein>
    <submittedName>
        <fullName evidence="1">Uncharacterized protein</fullName>
    </submittedName>
</protein>
<proteinExistence type="predicted"/>